<keyword evidence="1" id="KW-1133">Transmembrane helix</keyword>
<keyword evidence="1" id="KW-0472">Membrane</keyword>
<evidence type="ECO:0000256" key="1">
    <source>
        <dbReference type="SAM" id="Phobius"/>
    </source>
</evidence>
<name>A0A2M4D7F2_ANODA</name>
<organism evidence="2">
    <name type="scientific">Anopheles darlingi</name>
    <name type="common">Mosquito</name>
    <dbReference type="NCBI Taxonomy" id="43151"/>
    <lineage>
        <taxon>Eukaryota</taxon>
        <taxon>Metazoa</taxon>
        <taxon>Ecdysozoa</taxon>
        <taxon>Arthropoda</taxon>
        <taxon>Hexapoda</taxon>
        <taxon>Insecta</taxon>
        <taxon>Pterygota</taxon>
        <taxon>Neoptera</taxon>
        <taxon>Endopterygota</taxon>
        <taxon>Diptera</taxon>
        <taxon>Nematocera</taxon>
        <taxon>Culicoidea</taxon>
        <taxon>Culicidae</taxon>
        <taxon>Anophelinae</taxon>
        <taxon>Anopheles</taxon>
    </lineage>
</organism>
<protein>
    <submittedName>
        <fullName evidence="2">Uncharacterized protein</fullName>
    </submittedName>
</protein>
<evidence type="ECO:0000313" key="2">
    <source>
        <dbReference type="EMBL" id="MBW73008.1"/>
    </source>
</evidence>
<proteinExistence type="predicted"/>
<sequence length="66" mass="7497">MCGCICLCLCVCVLCLCSFFVFVSLLANPLFIESHSSILRWCIFCLTLFHLVFAFSFLLKYGLLCD</sequence>
<dbReference type="AlphaFoldDB" id="A0A2M4D7F2"/>
<accession>A0A2M4D7F2</accession>
<dbReference type="EMBL" id="GGFL01008830">
    <property type="protein sequence ID" value="MBW73008.1"/>
    <property type="molecule type" value="Transcribed_RNA"/>
</dbReference>
<reference evidence="2" key="1">
    <citation type="submission" date="2018-01" db="EMBL/GenBank/DDBJ databases">
        <title>An insight into the sialome of Amazonian anophelines.</title>
        <authorList>
            <person name="Ribeiro J.M."/>
            <person name="Scarpassa V."/>
            <person name="Calvo E."/>
        </authorList>
    </citation>
    <scope>NUCLEOTIDE SEQUENCE</scope>
</reference>
<keyword evidence="1" id="KW-0812">Transmembrane</keyword>
<feature type="transmembrane region" description="Helical" evidence="1">
    <location>
        <begin position="37"/>
        <end position="59"/>
    </location>
</feature>